<dbReference type="Gene3D" id="3.30.750.24">
    <property type="entry name" value="STAS domain"/>
    <property type="match status" value="1"/>
</dbReference>
<sequence length="648" mass="71001">MGIDAEATVPAEERTALLDRAADQRTEYTSGAATPSTFYNAGKDPSVLSKRLKYYIPSLAWIPKYSVSLIGGDVLAGLTVASVLIPQSVSYATSLAKISPVTGLISASVPGIIYAFLGTSRQLNVAPEAATSLLVGQAVADILHDHTGDDVATLGLIISTAITLQAGLIEFLLGFFRLGFIDVVLSRALLRGFITAVAVVIMVEQLIPMFGLTHLSHELDLETTLDKIIFLCQYAWSNYHPLSTVVSFGALFTLIAIRSAKNQLKKYWFIYRIPEVLLVVIASTVLSAHYQWDEDGLDILGSVKVTTGSSFFVSPFTTKTLKYAHSTTSTAFIISIVGFLDSIVAAKQNAAHFGYSISPNRELVALGAANVGASFIPGTLPAFGSITRSRINGDVGGRTQMASLVCSAVVLLATFVFLPWMYYLPKCVLAVVITLIIFSLLAETPHDVVYYWRMGAWIDLGLMFLTFVCSIVYNVEVGIVVSLIISLLLLVHRSSKTRMTILGRVHGTDRWRPVNEDPEAEEDVPGVLVIRIRENLDFANTAQLKERLRRMELYGPIKTHPSEAPMRQETTVIVFHMADVDKCDASAMQIFYELLEEYKVRGVDLFITHLKNKPQRQFMQAGIWDLLGADAFRQTVADAISIVEASNQ</sequence>
<dbReference type="eggNOG" id="KOG0236">
    <property type="taxonomic scope" value="Eukaryota"/>
</dbReference>
<dbReference type="OrthoDB" id="427213at2759"/>
<dbReference type="GO" id="GO:0055085">
    <property type="term" value="P:transmembrane transport"/>
    <property type="evidence" value="ECO:0007669"/>
    <property type="project" value="InterPro"/>
</dbReference>
<comment type="subcellular location">
    <subcellularLocation>
        <location evidence="1">Membrane</location>
        <topology evidence="1">Multi-pass membrane protein</topology>
    </subcellularLocation>
</comment>
<feature type="transmembrane region" description="Helical" evidence="5">
    <location>
        <begin position="462"/>
        <end position="491"/>
    </location>
</feature>
<dbReference type="AlphaFoldDB" id="K5W362"/>
<feature type="transmembrane region" description="Helical" evidence="5">
    <location>
        <begin position="65"/>
        <end position="86"/>
    </location>
</feature>
<reference evidence="8" key="1">
    <citation type="journal article" date="2012" name="Proc. Natl. Acad. Sci. U.S.A.">
        <title>Genome sequence of the button mushroom Agaricus bisporus reveals mechanisms governing adaptation to a humic-rich ecological niche.</title>
        <authorList>
            <person name="Morin E."/>
            <person name="Kohler A."/>
            <person name="Baker A.R."/>
            <person name="Foulongne-Oriol M."/>
            <person name="Lombard V."/>
            <person name="Nagy L.G."/>
            <person name="Ohm R.A."/>
            <person name="Patyshakuliyeva A."/>
            <person name="Brun A."/>
            <person name="Aerts A.L."/>
            <person name="Bailey A.M."/>
            <person name="Billette C."/>
            <person name="Coutinho P.M."/>
            <person name="Deakin G."/>
            <person name="Doddapaneni H."/>
            <person name="Floudas D."/>
            <person name="Grimwood J."/>
            <person name="Hilden K."/>
            <person name="Kuees U."/>
            <person name="LaButti K.M."/>
            <person name="Lapidus A."/>
            <person name="Lindquist E.A."/>
            <person name="Lucas S.M."/>
            <person name="Murat C."/>
            <person name="Riley R.W."/>
            <person name="Salamov A.A."/>
            <person name="Schmutz J."/>
            <person name="Subramanian V."/>
            <person name="Woesten H.A.B."/>
            <person name="Xu J."/>
            <person name="Eastwood D.C."/>
            <person name="Foster G.D."/>
            <person name="Sonnenberg A.S."/>
            <person name="Cullen D."/>
            <person name="de Vries R.P."/>
            <person name="Lundell T."/>
            <person name="Hibbett D.S."/>
            <person name="Henrissat B."/>
            <person name="Burton K.S."/>
            <person name="Kerrigan R.W."/>
            <person name="Challen M.P."/>
            <person name="Grigoriev I.V."/>
            <person name="Martin F."/>
        </authorList>
    </citation>
    <scope>NUCLEOTIDE SEQUENCE [LARGE SCALE GENOMIC DNA]</scope>
    <source>
        <strain evidence="8">JB137-S8 / ATCC MYA-4627 / FGSC 10392</strain>
    </source>
</reference>
<keyword evidence="2 5" id="KW-0812">Transmembrane</keyword>
<feature type="transmembrane region" description="Helical" evidence="5">
    <location>
        <begin position="423"/>
        <end position="442"/>
    </location>
</feature>
<dbReference type="RefSeq" id="XP_007328694.1">
    <property type="nucleotide sequence ID" value="XM_007328632.1"/>
</dbReference>
<evidence type="ECO:0000313" key="8">
    <source>
        <dbReference type="Proteomes" id="UP000008493"/>
    </source>
</evidence>
<feature type="transmembrane region" description="Helical" evidence="5">
    <location>
        <begin position="400"/>
        <end position="418"/>
    </location>
</feature>
<gene>
    <name evidence="7" type="ORF">AGABI1DRAFT_112909</name>
</gene>
<evidence type="ECO:0000259" key="6">
    <source>
        <dbReference type="PROSITE" id="PS50801"/>
    </source>
</evidence>
<accession>K5W362</accession>
<dbReference type="GeneID" id="18823809"/>
<evidence type="ECO:0000256" key="5">
    <source>
        <dbReference type="SAM" id="Phobius"/>
    </source>
</evidence>
<dbReference type="InterPro" id="IPR036513">
    <property type="entry name" value="STAS_dom_sf"/>
</dbReference>
<dbReference type="PANTHER" id="PTHR11814">
    <property type="entry name" value="SULFATE TRANSPORTER"/>
    <property type="match status" value="1"/>
</dbReference>
<dbReference type="STRING" id="597362.K5W362"/>
<feature type="transmembrane region" description="Helical" evidence="5">
    <location>
        <begin position="323"/>
        <end position="343"/>
    </location>
</feature>
<keyword evidence="4 5" id="KW-0472">Membrane</keyword>
<keyword evidence="3 5" id="KW-1133">Transmembrane helix</keyword>
<dbReference type="NCBIfam" id="TIGR00815">
    <property type="entry name" value="sulP"/>
    <property type="match status" value="1"/>
</dbReference>
<protein>
    <recommendedName>
        <fullName evidence="6">STAS domain-containing protein</fullName>
    </recommendedName>
</protein>
<dbReference type="Pfam" id="PF00916">
    <property type="entry name" value="Sulfate_transp"/>
    <property type="match status" value="1"/>
</dbReference>
<dbReference type="CDD" id="cd07042">
    <property type="entry name" value="STAS_SulP_like_sulfate_transporter"/>
    <property type="match status" value="1"/>
</dbReference>
<evidence type="ECO:0000256" key="4">
    <source>
        <dbReference type="ARBA" id="ARBA00023136"/>
    </source>
</evidence>
<name>K5W362_AGABU</name>
<keyword evidence="8" id="KW-1185">Reference proteome</keyword>
<feature type="domain" description="STAS" evidence="6">
    <location>
        <begin position="525"/>
        <end position="643"/>
    </location>
</feature>
<dbReference type="FunCoup" id="K5W362">
    <property type="interactions" value="6"/>
</dbReference>
<dbReference type="HOGENOM" id="CLU_003182_10_2_1"/>
<dbReference type="Pfam" id="PF01740">
    <property type="entry name" value="STAS"/>
    <property type="match status" value="1"/>
</dbReference>
<dbReference type="InParanoid" id="K5W362"/>
<dbReference type="Proteomes" id="UP000008493">
    <property type="component" value="Unassembled WGS sequence"/>
</dbReference>
<dbReference type="InterPro" id="IPR001902">
    <property type="entry name" value="SLC26A/SulP_fam"/>
</dbReference>
<feature type="transmembrane region" description="Helical" evidence="5">
    <location>
        <begin position="269"/>
        <end position="290"/>
    </location>
</feature>
<dbReference type="OMA" id="TGPMSVT"/>
<evidence type="ECO:0000256" key="3">
    <source>
        <dbReference type="ARBA" id="ARBA00022989"/>
    </source>
</evidence>
<dbReference type="PROSITE" id="PS50801">
    <property type="entry name" value="STAS"/>
    <property type="match status" value="1"/>
</dbReference>
<feature type="transmembrane region" description="Helical" evidence="5">
    <location>
        <begin position="188"/>
        <end position="207"/>
    </location>
</feature>
<dbReference type="EMBL" id="JH971388">
    <property type="protein sequence ID" value="EKM81234.1"/>
    <property type="molecule type" value="Genomic_DNA"/>
</dbReference>
<dbReference type="SUPFAM" id="SSF52091">
    <property type="entry name" value="SpoIIaa-like"/>
    <property type="match status" value="1"/>
</dbReference>
<feature type="transmembrane region" description="Helical" evidence="5">
    <location>
        <begin position="98"/>
        <end position="117"/>
    </location>
</feature>
<dbReference type="GO" id="GO:0016020">
    <property type="term" value="C:membrane"/>
    <property type="evidence" value="ECO:0007669"/>
    <property type="project" value="UniProtKB-SubCell"/>
</dbReference>
<evidence type="ECO:0000256" key="1">
    <source>
        <dbReference type="ARBA" id="ARBA00004141"/>
    </source>
</evidence>
<dbReference type="KEGG" id="abp:AGABI1DRAFT112909"/>
<feature type="transmembrane region" description="Helical" evidence="5">
    <location>
        <begin position="239"/>
        <end position="257"/>
    </location>
</feature>
<organism evidence="7 8">
    <name type="scientific">Agaricus bisporus var. burnettii (strain JB137-S8 / ATCC MYA-4627 / FGSC 10392)</name>
    <name type="common">White button mushroom</name>
    <dbReference type="NCBI Taxonomy" id="597362"/>
    <lineage>
        <taxon>Eukaryota</taxon>
        <taxon>Fungi</taxon>
        <taxon>Dikarya</taxon>
        <taxon>Basidiomycota</taxon>
        <taxon>Agaricomycotina</taxon>
        <taxon>Agaricomycetes</taxon>
        <taxon>Agaricomycetidae</taxon>
        <taxon>Agaricales</taxon>
        <taxon>Agaricineae</taxon>
        <taxon>Agaricaceae</taxon>
        <taxon>Agaricus</taxon>
    </lineage>
</organism>
<feature type="transmembrane region" description="Helical" evidence="5">
    <location>
        <begin position="363"/>
        <end position="380"/>
    </location>
</feature>
<proteinExistence type="predicted"/>
<dbReference type="InterPro" id="IPR011547">
    <property type="entry name" value="SLC26A/SulP_dom"/>
</dbReference>
<evidence type="ECO:0000256" key="2">
    <source>
        <dbReference type="ARBA" id="ARBA00022692"/>
    </source>
</evidence>
<feature type="transmembrane region" description="Helical" evidence="5">
    <location>
        <begin position="151"/>
        <end position="176"/>
    </location>
</feature>
<dbReference type="InterPro" id="IPR002645">
    <property type="entry name" value="STAS_dom"/>
</dbReference>
<evidence type="ECO:0000313" key="7">
    <source>
        <dbReference type="EMBL" id="EKM81234.1"/>
    </source>
</evidence>